<protein>
    <recommendedName>
        <fullName evidence="1">Reverse transcriptase Ty1/copia-type domain-containing protein</fullName>
    </recommendedName>
</protein>
<accession>A0A3Q7HQ45</accession>
<dbReference type="EnsemblPlants" id="Solyc08g062545.1.1">
    <property type="protein sequence ID" value="Solyc08g062545.1.1"/>
    <property type="gene ID" value="Solyc08g062545.1"/>
</dbReference>
<name>A0A3Q7HQ45_SOLLC</name>
<reference evidence="2" key="2">
    <citation type="submission" date="2019-01" db="UniProtKB">
        <authorList>
            <consortium name="EnsemblPlants"/>
        </authorList>
    </citation>
    <scope>IDENTIFICATION</scope>
    <source>
        <strain evidence="2">cv. Heinz 1706</strain>
    </source>
</reference>
<reference evidence="2" key="1">
    <citation type="journal article" date="2012" name="Nature">
        <title>The tomato genome sequence provides insights into fleshy fruit evolution.</title>
        <authorList>
            <consortium name="Tomato Genome Consortium"/>
        </authorList>
    </citation>
    <scope>NUCLEOTIDE SEQUENCE [LARGE SCALE GENOMIC DNA]</scope>
    <source>
        <strain evidence="2">cv. Heinz 1706</strain>
    </source>
</reference>
<dbReference type="Proteomes" id="UP000004994">
    <property type="component" value="Chromosome 8"/>
</dbReference>
<dbReference type="InterPro" id="IPR013103">
    <property type="entry name" value="RVT_2"/>
</dbReference>
<evidence type="ECO:0000313" key="2">
    <source>
        <dbReference type="EnsemblPlants" id="Solyc08g062545.1.1"/>
    </source>
</evidence>
<dbReference type="OMA" id="DIDSMMY"/>
<organism evidence="2">
    <name type="scientific">Solanum lycopersicum</name>
    <name type="common">Tomato</name>
    <name type="synonym">Lycopersicon esculentum</name>
    <dbReference type="NCBI Taxonomy" id="4081"/>
    <lineage>
        <taxon>Eukaryota</taxon>
        <taxon>Viridiplantae</taxon>
        <taxon>Streptophyta</taxon>
        <taxon>Embryophyta</taxon>
        <taxon>Tracheophyta</taxon>
        <taxon>Spermatophyta</taxon>
        <taxon>Magnoliopsida</taxon>
        <taxon>eudicotyledons</taxon>
        <taxon>Gunneridae</taxon>
        <taxon>Pentapetalae</taxon>
        <taxon>asterids</taxon>
        <taxon>lamiids</taxon>
        <taxon>Solanales</taxon>
        <taxon>Solanaceae</taxon>
        <taxon>Solanoideae</taxon>
        <taxon>Solaneae</taxon>
        <taxon>Solanum</taxon>
        <taxon>Solanum subgen. Lycopersicon</taxon>
    </lineage>
</organism>
<dbReference type="STRING" id="4081.A0A3Q7HQ45"/>
<evidence type="ECO:0000259" key="1">
    <source>
        <dbReference type="Pfam" id="PF07727"/>
    </source>
</evidence>
<dbReference type="InParanoid" id="A0A3Q7HQ45"/>
<feature type="domain" description="Reverse transcriptase Ty1/copia-type" evidence="1">
    <location>
        <begin position="40"/>
        <end position="104"/>
    </location>
</feature>
<dbReference type="AlphaFoldDB" id="A0A3Q7HQ45"/>
<keyword evidence="3" id="KW-1185">Reference proteome</keyword>
<proteinExistence type="predicted"/>
<dbReference type="Pfam" id="PF07727">
    <property type="entry name" value="RVT_2"/>
    <property type="match status" value="1"/>
</dbReference>
<evidence type="ECO:0000313" key="3">
    <source>
        <dbReference type="Proteomes" id="UP000004994"/>
    </source>
</evidence>
<dbReference type="Gramene" id="Solyc08g062545.1.1">
    <property type="protein sequence ID" value="Solyc08g062545.1.1"/>
    <property type="gene ID" value="Solyc08g062545.1"/>
</dbReference>
<sequence length="110" mass="12587">MAATEGVKEAIWLKEEGSIKVEKFLSTWMTLSIWGRSCETLFSEFKSFMMKEFEMSYLGVLTYFLGLQVKQVEDGSFLSQTKYAKDLLFKYGMHNCKAAATPMNARKISP</sequence>